<proteinExistence type="predicted"/>
<evidence type="ECO:0000313" key="2">
    <source>
        <dbReference type="EMBL" id="MFC3711868.1"/>
    </source>
</evidence>
<dbReference type="SUPFAM" id="SSF49354">
    <property type="entry name" value="PapD-like"/>
    <property type="match status" value="1"/>
</dbReference>
<comment type="caution">
    <text evidence="2">The sequence shown here is derived from an EMBL/GenBank/DDBJ whole genome shotgun (WGS) entry which is preliminary data.</text>
</comment>
<dbReference type="EMBL" id="JBHRXV010000003">
    <property type="protein sequence ID" value="MFC3711868.1"/>
    <property type="molecule type" value="Genomic_DNA"/>
</dbReference>
<evidence type="ECO:0008006" key="4">
    <source>
        <dbReference type="Google" id="ProtNLM"/>
    </source>
</evidence>
<dbReference type="InterPro" id="IPR013783">
    <property type="entry name" value="Ig-like_fold"/>
</dbReference>
<dbReference type="RefSeq" id="WP_380857621.1">
    <property type="nucleotide sequence ID" value="NZ_JBHRXV010000003.1"/>
</dbReference>
<organism evidence="2 3">
    <name type="scientific">Sphingoaurantiacus capsulatus</name>
    <dbReference type="NCBI Taxonomy" id="1771310"/>
    <lineage>
        <taxon>Bacteria</taxon>
        <taxon>Pseudomonadati</taxon>
        <taxon>Pseudomonadota</taxon>
        <taxon>Alphaproteobacteria</taxon>
        <taxon>Sphingomonadales</taxon>
        <taxon>Sphingosinicellaceae</taxon>
        <taxon>Sphingoaurantiacus</taxon>
    </lineage>
</organism>
<accession>A0ABV7X9G4</accession>
<gene>
    <name evidence="2" type="ORF">ACFOMD_04760</name>
</gene>
<reference evidence="3" key="1">
    <citation type="journal article" date="2019" name="Int. J. Syst. Evol. Microbiol.">
        <title>The Global Catalogue of Microorganisms (GCM) 10K type strain sequencing project: providing services to taxonomists for standard genome sequencing and annotation.</title>
        <authorList>
            <consortium name="The Broad Institute Genomics Platform"/>
            <consortium name="The Broad Institute Genome Sequencing Center for Infectious Disease"/>
            <person name="Wu L."/>
            <person name="Ma J."/>
        </authorList>
    </citation>
    <scope>NUCLEOTIDE SEQUENCE [LARGE SCALE GENOMIC DNA]</scope>
    <source>
        <strain evidence="3">KCTC 42644</strain>
    </source>
</reference>
<dbReference type="InterPro" id="IPR008962">
    <property type="entry name" value="PapD-like_sf"/>
</dbReference>
<feature type="signal peptide" evidence="1">
    <location>
        <begin position="1"/>
        <end position="29"/>
    </location>
</feature>
<evidence type="ECO:0000256" key="1">
    <source>
        <dbReference type="SAM" id="SignalP"/>
    </source>
</evidence>
<feature type="chain" id="PRO_5045534330" description="Molecular chaperone" evidence="1">
    <location>
        <begin position="30"/>
        <end position="311"/>
    </location>
</feature>
<keyword evidence="3" id="KW-1185">Reference proteome</keyword>
<sequence length="311" mass="33122">MALARHRARLIAGSLLAGVALFAAPGAVAQTPDVPANLAVSANINISPKRVVFNSLGRTSSVYIYNQGTDAGTFDIQLIDRIMLPNGQIVPMSDLEQHPEYKPVADQLKSAREMMLTTPRRARLLPGKGQTIRIRAGAPAEVPQGEYRTHLTITAVPPADAGITAEEAAAASEGELRFRVNSVLGVSIPLILRVGPADVRAGVENVKLTYEQIAPDGNSQPRRTPVLSLDLVRVGASSLFGNVEIRGAAERGSGNPLGFVRGVGVYPEIARRTLQVQLTRAPAPGEELEVVFRDDDVAPGKQLARTTIKVP</sequence>
<evidence type="ECO:0000313" key="3">
    <source>
        <dbReference type="Proteomes" id="UP001595615"/>
    </source>
</evidence>
<keyword evidence="1" id="KW-0732">Signal</keyword>
<protein>
    <recommendedName>
        <fullName evidence="4">Molecular chaperone</fullName>
    </recommendedName>
</protein>
<name>A0ABV7X9G4_9SPHN</name>
<dbReference type="Proteomes" id="UP001595615">
    <property type="component" value="Unassembled WGS sequence"/>
</dbReference>
<dbReference type="Gene3D" id="2.60.40.10">
    <property type="entry name" value="Immunoglobulins"/>
    <property type="match status" value="1"/>
</dbReference>